<proteinExistence type="evidence at transcript level"/>
<evidence type="ECO:0000313" key="1">
    <source>
        <dbReference type="EMBL" id="JAU01023.1"/>
    </source>
</evidence>
<reference evidence="1" key="2">
    <citation type="journal article" date="2017" name="Front. Cell. Infect. Microbiol.">
        <title>Analysis of the Salivary Gland Transcriptome of Unfed and Partially Fed Amblyomma sculptum Ticks and Descriptive Proteome of the Saliva.</title>
        <authorList>
            <person name="Esteves E."/>
            <person name="Maruyama S.R."/>
            <person name="Kawahara R."/>
            <person name="Fujita A."/>
            <person name="Martins L.A."/>
            <person name="Righi A.A."/>
            <person name="Costa F.B."/>
            <person name="Palmisano G."/>
            <person name="Labruna M.B."/>
            <person name="Sa-Nunes A."/>
            <person name="Ribeiro J.M.C."/>
            <person name="Fogaca A.C."/>
        </authorList>
    </citation>
    <scope>NUCLEOTIDE SEQUENCE</scope>
</reference>
<dbReference type="PANTHER" id="PTHR48257:SF1">
    <property type="match status" value="1"/>
</dbReference>
<organism evidence="1">
    <name type="scientific">Amblyomma sculptum</name>
    <name type="common">Tick</name>
    <dbReference type="NCBI Taxonomy" id="1581419"/>
    <lineage>
        <taxon>Eukaryota</taxon>
        <taxon>Metazoa</taxon>
        <taxon>Ecdysozoa</taxon>
        <taxon>Arthropoda</taxon>
        <taxon>Chelicerata</taxon>
        <taxon>Arachnida</taxon>
        <taxon>Acari</taxon>
        <taxon>Parasitiformes</taxon>
        <taxon>Ixodida</taxon>
        <taxon>Ixodoidea</taxon>
        <taxon>Ixodidae</taxon>
        <taxon>Amblyomminae</taxon>
        <taxon>Amblyomma</taxon>
    </lineage>
</organism>
<accession>A0A1E1XNW2</accession>
<dbReference type="EMBL" id="GFAA01002412">
    <property type="protein sequence ID" value="JAU01023.1"/>
    <property type="molecule type" value="mRNA"/>
</dbReference>
<name>A0A1E1XNW2_AMBSC</name>
<dbReference type="PANTHER" id="PTHR48257">
    <property type="match status" value="1"/>
</dbReference>
<evidence type="ECO:0008006" key="2">
    <source>
        <dbReference type="Google" id="ProtNLM"/>
    </source>
</evidence>
<feature type="non-terminal residue" evidence="1">
    <location>
        <position position="1"/>
    </location>
</feature>
<protein>
    <recommendedName>
        <fullName evidence="2">Transposable element</fullName>
    </recommendedName>
</protein>
<sequence length="397" mass="44833">NNIEKMNVRRAVEVLSPDVTSALEFLKEQAGHSCHPSFGYAGPTVVFMKNVYRWFLLHDTSNKQQHIEKRCPDVRHFDDANDERLEWLEVTFPLYIDKLKKSATYARGFLTAETYEALLLTTYSTAACIRYLLVEEQFFFVLTRKFSSDPIESLFGTLRRSLGCNDQLDVRSVLSGLQKILKTGIAAASEYSNVLRREDEEHSKALTAAMPKASESTDELPAAAVQVLKRLNVQSVPAALPTLQLSATVYIGGYIARVVSEHIDCEKCCALTTKPPTNQPLQQFTRLQDRGGLLYPSDQLLYILETLQLFVEAALKEKPQLQKPLKTLTEAAVSAVCRSHLLKCPVNDRGHRETLAELMTTRFIRPLLTNYASAVTDKHDLYKPFSQKPLSRKCMKL</sequence>
<reference evidence="1" key="1">
    <citation type="submission" date="2016-09" db="EMBL/GenBank/DDBJ databases">
        <authorList>
            <person name="Capua I."/>
            <person name="De Benedictis P."/>
            <person name="Joannis T."/>
            <person name="Lombin L.H."/>
            <person name="Cattoli G."/>
        </authorList>
    </citation>
    <scope>NUCLEOTIDE SEQUENCE</scope>
</reference>
<dbReference type="AlphaFoldDB" id="A0A1E1XNW2"/>